<dbReference type="Gene3D" id="1.10.10.10">
    <property type="entry name" value="Winged helix-like DNA-binding domain superfamily/Winged helix DNA-binding domain"/>
    <property type="match status" value="1"/>
</dbReference>
<evidence type="ECO:0000313" key="2">
    <source>
        <dbReference type="EMBL" id="ORV01791.1"/>
    </source>
</evidence>
<dbReference type="NCBIfam" id="NF033788">
    <property type="entry name" value="HTH_metalloreg"/>
    <property type="match status" value="1"/>
</dbReference>
<dbReference type="CDD" id="cd00090">
    <property type="entry name" value="HTH_ARSR"/>
    <property type="match status" value="1"/>
</dbReference>
<dbReference type="OrthoDB" id="3630048at2"/>
<dbReference type="InterPro" id="IPR001845">
    <property type="entry name" value="HTH_ArsR_DNA-bd_dom"/>
</dbReference>
<evidence type="ECO:0000313" key="3">
    <source>
        <dbReference type="Proteomes" id="UP000193484"/>
    </source>
</evidence>
<dbReference type="PRINTS" id="PR00778">
    <property type="entry name" value="HTHARSR"/>
</dbReference>
<dbReference type="EMBL" id="LQOJ01000043">
    <property type="protein sequence ID" value="ORV01791.1"/>
    <property type="molecule type" value="Genomic_DNA"/>
</dbReference>
<dbReference type="InterPro" id="IPR011991">
    <property type="entry name" value="ArsR-like_HTH"/>
</dbReference>
<dbReference type="Proteomes" id="UP000193484">
    <property type="component" value="Unassembled WGS sequence"/>
</dbReference>
<gene>
    <name evidence="2" type="ORF">AWC04_13205</name>
</gene>
<feature type="domain" description="HTH arsR-type" evidence="1">
    <location>
        <begin position="1"/>
        <end position="92"/>
    </location>
</feature>
<dbReference type="PROSITE" id="PS50987">
    <property type="entry name" value="HTH_ARSR_2"/>
    <property type="match status" value="1"/>
</dbReference>
<organism evidence="2 3">
    <name type="scientific">Mycolicibacterium fallax</name>
    <name type="common">Mycobacterium fallax</name>
    <dbReference type="NCBI Taxonomy" id="1793"/>
    <lineage>
        <taxon>Bacteria</taxon>
        <taxon>Bacillati</taxon>
        <taxon>Actinomycetota</taxon>
        <taxon>Actinomycetes</taxon>
        <taxon>Mycobacteriales</taxon>
        <taxon>Mycobacteriaceae</taxon>
        <taxon>Mycolicibacterium</taxon>
    </lineage>
</organism>
<dbReference type="RefSeq" id="WP_085097206.1">
    <property type="nucleotide sequence ID" value="NZ_AP022603.1"/>
</dbReference>
<dbReference type="STRING" id="1793.AWC04_13205"/>
<dbReference type="InterPro" id="IPR036390">
    <property type="entry name" value="WH_DNA-bd_sf"/>
</dbReference>
<dbReference type="PANTHER" id="PTHR38600">
    <property type="entry name" value="TRANSCRIPTIONAL REGULATORY PROTEIN"/>
    <property type="match status" value="1"/>
</dbReference>
<dbReference type="SUPFAM" id="SSF46785">
    <property type="entry name" value="Winged helix' DNA-binding domain"/>
    <property type="match status" value="1"/>
</dbReference>
<proteinExistence type="predicted"/>
<dbReference type="InterPro" id="IPR036388">
    <property type="entry name" value="WH-like_DNA-bd_sf"/>
</dbReference>
<reference evidence="2 3" key="1">
    <citation type="submission" date="2016-01" db="EMBL/GenBank/DDBJ databases">
        <title>The new phylogeny of the genus Mycobacterium.</title>
        <authorList>
            <person name="Tarcisio F."/>
            <person name="Conor M."/>
            <person name="Antonella G."/>
            <person name="Elisabetta G."/>
            <person name="Giulia F.S."/>
            <person name="Sara T."/>
            <person name="Anna F."/>
            <person name="Clotilde B."/>
            <person name="Roberto B."/>
            <person name="Veronica D.S."/>
            <person name="Fabio R."/>
            <person name="Monica P."/>
            <person name="Olivier J."/>
            <person name="Enrico T."/>
            <person name="Nicola S."/>
        </authorList>
    </citation>
    <scope>NUCLEOTIDE SEQUENCE [LARGE SCALE GENOMIC DNA]</scope>
    <source>
        <strain evidence="2 3">DSM 44179</strain>
    </source>
</reference>
<protein>
    <submittedName>
        <fullName evidence="2">ArsR family transcriptional regulator</fullName>
    </submittedName>
</protein>
<evidence type="ECO:0000259" key="1">
    <source>
        <dbReference type="PROSITE" id="PS50987"/>
    </source>
</evidence>
<accession>A0A1X1RA06</accession>
<keyword evidence="3" id="KW-1185">Reference proteome</keyword>
<dbReference type="GO" id="GO:0003700">
    <property type="term" value="F:DNA-binding transcription factor activity"/>
    <property type="evidence" value="ECO:0007669"/>
    <property type="project" value="InterPro"/>
</dbReference>
<dbReference type="AlphaFoldDB" id="A0A1X1RA06"/>
<name>A0A1X1RA06_MYCFA</name>
<dbReference type="Pfam" id="PF12840">
    <property type="entry name" value="HTH_20"/>
    <property type="match status" value="1"/>
</dbReference>
<dbReference type="SMART" id="SM00418">
    <property type="entry name" value="HTH_ARSR"/>
    <property type="match status" value="1"/>
</dbReference>
<dbReference type="PANTHER" id="PTHR38600:SF1">
    <property type="entry name" value="TRANSCRIPTIONAL REGULATORY PROTEIN"/>
    <property type="match status" value="1"/>
</dbReference>
<sequence length="104" mass="11470">MSVADAPVFGALGDPNRLRMVIALCEDGPSPTSALSRMLPSTRQAATKHLEVLSAAGVVTSARRGRERIWAVRPESLTGLADQLRVLSRRWDARLDRLRDYVED</sequence>
<comment type="caution">
    <text evidence="2">The sequence shown here is derived from an EMBL/GenBank/DDBJ whole genome shotgun (WGS) entry which is preliminary data.</text>
</comment>